<feature type="transmembrane region" description="Helical" evidence="10">
    <location>
        <begin position="77"/>
        <end position="95"/>
    </location>
</feature>
<feature type="transmembrane region" description="Helical" evidence="10">
    <location>
        <begin position="194"/>
        <end position="215"/>
    </location>
</feature>
<proteinExistence type="predicted"/>
<feature type="transmembrane region" description="Helical" evidence="10">
    <location>
        <begin position="301"/>
        <end position="323"/>
    </location>
</feature>
<keyword evidence="6 10" id="KW-1133">Transmembrane helix</keyword>
<evidence type="ECO:0000313" key="12">
    <source>
        <dbReference type="Proteomes" id="UP000265581"/>
    </source>
</evidence>
<dbReference type="CDD" id="cd06579">
    <property type="entry name" value="TM_PBP1_transp_AraH_like"/>
    <property type="match status" value="1"/>
</dbReference>
<feature type="region of interest" description="Disordered" evidence="9">
    <location>
        <begin position="1"/>
        <end position="34"/>
    </location>
</feature>
<feature type="compositionally biased region" description="Basic and acidic residues" evidence="9">
    <location>
        <begin position="1"/>
        <end position="14"/>
    </location>
</feature>
<evidence type="ECO:0000256" key="7">
    <source>
        <dbReference type="ARBA" id="ARBA00023136"/>
    </source>
</evidence>
<dbReference type="RefSeq" id="WP_119705782.1">
    <property type="nucleotide sequence ID" value="NZ_JBHSOI010000001.1"/>
</dbReference>
<evidence type="ECO:0000256" key="9">
    <source>
        <dbReference type="SAM" id="MobiDB-lite"/>
    </source>
</evidence>
<keyword evidence="4" id="KW-0997">Cell inner membrane</keyword>
<evidence type="ECO:0000256" key="8">
    <source>
        <dbReference type="ARBA" id="ARBA00039381"/>
    </source>
</evidence>
<evidence type="ECO:0000256" key="3">
    <source>
        <dbReference type="ARBA" id="ARBA00022475"/>
    </source>
</evidence>
<dbReference type="EMBL" id="QUBR01000003">
    <property type="protein sequence ID" value="REK68859.1"/>
    <property type="molecule type" value="Genomic_DNA"/>
</dbReference>
<evidence type="ECO:0000256" key="2">
    <source>
        <dbReference type="ARBA" id="ARBA00022448"/>
    </source>
</evidence>
<evidence type="ECO:0000256" key="6">
    <source>
        <dbReference type="ARBA" id="ARBA00022989"/>
    </source>
</evidence>
<feature type="transmembrane region" description="Helical" evidence="10">
    <location>
        <begin position="43"/>
        <end position="65"/>
    </location>
</feature>
<evidence type="ECO:0000256" key="1">
    <source>
        <dbReference type="ARBA" id="ARBA00004651"/>
    </source>
</evidence>
<feature type="transmembrane region" description="Helical" evidence="10">
    <location>
        <begin position="329"/>
        <end position="345"/>
    </location>
</feature>
<sequence length="352" mass="36382">MTVQHDPEAVRDDGLSSTDTVGMQQGEMAGGRRQPRSNRVATFLSRYALILVWALLATVYCVLMPDTFMSTSTLQAIFGSQSALVLLALAALSTFVAGEFDLSFASIMGLSATIVPVLTTLHGVPIGASCLVAMVTAMLCGLLNAFFVVVLEVPSLVVTLGSASLFVGIAQMIASSTIASVSEPGFSDLVLHRVLGLPLSFYYGALACVLFAYVITHTPLGRHIVFVGANRDVARLAGVRVSAIRAGSYVAGSTLAGLAGVVLVASVGGFDPAGSAVYLLPSLAAVFLGTAVVLPGQFNPIGTFVGIYFLATGIIGLQLLGYSGWVQDVFYGGGLVLAVSVAAVIRRRVAVA</sequence>
<feature type="transmembrane region" description="Helical" evidence="10">
    <location>
        <begin position="102"/>
        <end position="120"/>
    </location>
</feature>
<feature type="transmembrane region" description="Helical" evidence="10">
    <location>
        <begin position="276"/>
        <end position="294"/>
    </location>
</feature>
<keyword evidence="12" id="KW-1185">Reference proteome</keyword>
<dbReference type="OrthoDB" id="3468954at2"/>
<keyword evidence="5 10" id="KW-0812">Transmembrane</keyword>
<evidence type="ECO:0000256" key="5">
    <source>
        <dbReference type="ARBA" id="ARBA00022692"/>
    </source>
</evidence>
<name>A0A371NYU7_9ACTN</name>
<accession>A0A371NYU7</accession>
<evidence type="ECO:0000256" key="4">
    <source>
        <dbReference type="ARBA" id="ARBA00022519"/>
    </source>
</evidence>
<keyword evidence="7 10" id="KW-0472">Membrane</keyword>
<keyword evidence="2" id="KW-0813">Transport</keyword>
<dbReference type="GO" id="GO:0005886">
    <property type="term" value="C:plasma membrane"/>
    <property type="evidence" value="ECO:0007669"/>
    <property type="project" value="UniProtKB-SubCell"/>
</dbReference>
<protein>
    <recommendedName>
        <fullName evidence="8">Autoinducer 2 import system permease protein LsrD</fullName>
    </recommendedName>
</protein>
<comment type="subcellular location">
    <subcellularLocation>
        <location evidence="1">Cell membrane</location>
        <topology evidence="1">Multi-pass membrane protein</topology>
    </subcellularLocation>
</comment>
<comment type="caution">
    <text evidence="11">The sequence shown here is derived from an EMBL/GenBank/DDBJ whole genome shotgun (WGS) entry which is preliminary data.</text>
</comment>
<keyword evidence="3" id="KW-1003">Cell membrane</keyword>
<dbReference type="InterPro" id="IPR001851">
    <property type="entry name" value="ABC_transp_permease"/>
</dbReference>
<feature type="transmembrane region" description="Helical" evidence="10">
    <location>
        <begin position="126"/>
        <end position="149"/>
    </location>
</feature>
<evidence type="ECO:0000313" key="11">
    <source>
        <dbReference type="EMBL" id="REK68859.1"/>
    </source>
</evidence>
<dbReference type="PANTHER" id="PTHR32196:SF71">
    <property type="entry name" value="AUTOINDUCER 2 IMPORT SYSTEM PERMEASE PROTEIN LSRD"/>
    <property type="match status" value="1"/>
</dbReference>
<dbReference type="Proteomes" id="UP000265581">
    <property type="component" value="Unassembled WGS sequence"/>
</dbReference>
<organism evidence="11 12">
    <name type="scientific">Aeromicrobium endophyticum</name>
    <dbReference type="NCBI Taxonomy" id="2292704"/>
    <lineage>
        <taxon>Bacteria</taxon>
        <taxon>Bacillati</taxon>
        <taxon>Actinomycetota</taxon>
        <taxon>Actinomycetes</taxon>
        <taxon>Propionibacteriales</taxon>
        <taxon>Nocardioidaceae</taxon>
        <taxon>Aeromicrobium</taxon>
    </lineage>
</organism>
<dbReference type="Pfam" id="PF02653">
    <property type="entry name" value="BPD_transp_2"/>
    <property type="match status" value="1"/>
</dbReference>
<gene>
    <name evidence="11" type="ORF">DX116_18520</name>
</gene>
<dbReference type="PANTHER" id="PTHR32196">
    <property type="entry name" value="ABC TRANSPORTER PERMEASE PROTEIN YPHD-RELATED-RELATED"/>
    <property type="match status" value="1"/>
</dbReference>
<dbReference type="GO" id="GO:0022857">
    <property type="term" value="F:transmembrane transporter activity"/>
    <property type="evidence" value="ECO:0007669"/>
    <property type="project" value="InterPro"/>
</dbReference>
<evidence type="ECO:0000256" key="10">
    <source>
        <dbReference type="SAM" id="Phobius"/>
    </source>
</evidence>
<reference evidence="11 12" key="1">
    <citation type="submission" date="2018-08" db="EMBL/GenBank/DDBJ databases">
        <title>Aeromicrobium sp. M2KJ-4, whole genome shotgun sequence.</title>
        <authorList>
            <person name="Tuo L."/>
        </authorList>
    </citation>
    <scope>NUCLEOTIDE SEQUENCE [LARGE SCALE GENOMIC DNA]</scope>
    <source>
        <strain evidence="11 12">M2KJ-4</strain>
    </source>
</reference>
<feature type="transmembrane region" description="Helical" evidence="10">
    <location>
        <begin position="249"/>
        <end position="270"/>
    </location>
</feature>
<dbReference type="AlphaFoldDB" id="A0A371NYU7"/>
<feature type="transmembrane region" description="Helical" evidence="10">
    <location>
        <begin position="156"/>
        <end position="174"/>
    </location>
</feature>